<evidence type="ECO:0000256" key="1">
    <source>
        <dbReference type="ARBA" id="ARBA00009986"/>
    </source>
</evidence>
<dbReference type="GO" id="GO:0102810">
    <property type="term" value="F:glutarate-semialdehyde dehydrogenase (NADP+) activity"/>
    <property type="evidence" value="ECO:0007669"/>
    <property type="project" value="UniProtKB-EC"/>
</dbReference>
<dbReference type="GO" id="GO:0036243">
    <property type="term" value="F:succinate-semialdehyde dehydrogenase (NADP+) activity"/>
    <property type="evidence" value="ECO:0007669"/>
    <property type="project" value="UniProtKB-EC"/>
</dbReference>
<comment type="caution">
    <text evidence="5">The sequence shown here is derived from an EMBL/GenBank/DDBJ whole genome shotgun (WGS) entry which is preliminary data.</text>
</comment>
<dbReference type="InterPro" id="IPR047110">
    <property type="entry name" value="GABD/Sad-like"/>
</dbReference>
<dbReference type="InterPro" id="IPR016163">
    <property type="entry name" value="Ald_DH_C"/>
</dbReference>
<dbReference type="Gene3D" id="3.40.309.10">
    <property type="entry name" value="Aldehyde Dehydrogenase, Chain A, domain 2"/>
    <property type="match status" value="1"/>
</dbReference>
<dbReference type="InterPro" id="IPR016162">
    <property type="entry name" value="Ald_DH_N"/>
</dbReference>
<dbReference type="Gene3D" id="3.40.605.10">
    <property type="entry name" value="Aldehyde Dehydrogenase, Chain A, domain 1"/>
    <property type="match status" value="1"/>
</dbReference>
<keyword evidence="3 5" id="KW-0560">Oxidoreductase</keyword>
<keyword evidence="6" id="KW-1185">Reference proteome</keyword>
<dbReference type="InterPro" id="IPR016161">
    <property type="entry name" value="Ald_DH/histidinol_DH"/>
</dbReference>
<name>A0A7X0KTW2_9MICO</name>
<reference evidence="5 6" key="1">
    <citation type="submission" date="2020-08" db="EMBL/GenBank/DDBJ databases">
        <title>Sequencing the genomes of 1000 actinobacteria strains.</title>
        <authorList>
            <person name="Klenk H.-P."/>
        </authorList>
    </citation>
    <scope>NUCLEOTIDE SEQUENCE [LARGE SCALE GENOMIC DNA]</scope>
    <source>
        <strain evidence="5 6">DSM 12511</strain>
    </source>
</reference>
<dbReference type="RefSeq" id="WP_184749744.1">
    <property type="nucleotide sequence ID" value="NZ_BAAAJR010000003.1"/>
</dbReference>
<protein>
    <submittedName>
        <fullName evidence="5">Succinate-semialdehyde dehydrogenase/glutarate-semialdehyde dehydrogenase</fullName>
        <ecNumber evidence="5">1.2.1.16</ecNumber>
        <ecNumber evidence="5">1.2.1.20</ecNumber>
        <ecNumber evidence="5">1.2.1.79</ecNumber>
    </submittedName>
</protein>
<dbReference type="GO" id="GO:0004777">
    <property type="term" value="F:succinate-semialdehyde dehydrogenase (NAD+) activity"/>
    <property type="evidence" value="ECO:0007669"/>
    <property type="project" value="TreeGrafter"/>
</dbReference>
<feature type="domain" description="Aldehyde dehydrogenase" evidence="4">
    <location>
        <begin position="14"/>
        <end position="462"/>
    </location>
</feature>
<dbReference type="FunFam" id="3.40.605.10:FF:000012">
    <property type="entry name" value="NAD-dependent succinate-semialdehyde dehydrogenase"/>
    <property type="match status" value="1"/>
</dbReference>
<evidence type="ECO:0000256" key="2">
    <source>
        <dbReference type="ARBA" id="ARBA00022857"/>
    </source>
</evidence>
<dbReference type="SUPFAM" id="SSF53720">
    <property type="entry name" value="ALDH-like"/>
    <property type="match status" value="1"/>
</dbReference>
<evidence type="ECO:0000259" key="4">
    <source>
        <dbReference type="Pfam" id="PF00171"/>
    </source>
</evidence>
<comment type="similarity">
    <text evidence="1">Belongs to the aldehyde dehydrogenase family.</text>
</comment>
<keyword evidence="2" id="KW-0521">NADP</keyword>
<evidence type="ECO:0000313" key="6">
    <source>
        <dbReference type="Proteomes" id="UP000537775"/>
    </source>
</evidence>
<dbReference type="Proteomes" id="UP000537775">
    <property type="component" value="Unassembled WGS sequence"/>
</dbReference>
<evidence type="ECO:0000313" key="5">
    <source>
        <dbReference type="EMBL" id="MBB6390499.1"/>
    </source>
</evidence>
<dbReference type="PANTHER" id="PTHR43217:SF2">
    <property type="entry name" value="SUCCINATE-SEMIALDEHYDE DEHYDROGENASE [NADP(+)]"/>
    <property type="match status" value="1"/>
</dbReference>
<dbReference type="EMBL" id="JACHML010000001">
    <property type="protein sequence ID" value="MBB6390499.1"/>
    <property type="molecule type" value="Genomic_DNA"/>
</dbReference>
<dbReference type="Pfam" id="PF00171">
    <property type="entry name" value="Aldedh"/>
    <property type="match status" value="1"/>
</dbReference>
<dbReference type="AlphaFoldDB" id="A0A7X0KTW2"/>
<organism evidence="5 6">
    <name type="scientific">Microbacterium thalassium</name>
    <dbReference type="NCBI Taxonomy" id="362649"/>
    <lineage>
        <taxon>Bacteria</taxon>
        <taxon>Bacillati</taxon>
        <taxon>Actinomycetota</taxon>
        <taxon>Actinomycetes</taxon>
        <taxon>Micrococcales</taxon>
        <taxon>Microbacteriaceae</taxon>
        <taxon>Microbacterium</taxon>
    </lineage>
</organism>
<evidence type="ECO:0000256" key="3">
    <source>
        <dbReference type="ARBA" id="ARBA00023002"/>
    </source>
</evidence>
<dbReference type="InterPro" id="IPR015590">
    <property type="entry name" value="Aldehyde_DH_dom"/>
</dbReference>
<gene>
    <name evidence="5" type="ORF">HD594_000812</name>
</gene>
<proteinExistence type="inferred from homology"/>
<dbReference type="PANTHER" id="PTHR43217">
    <property type="entry name" value="SUCCINATE SEMIALDEHYDE DEHYDROGENASE [NAD(P)+] SAD"/>
    <property type="match status" value="1"/>
</dbReference>
<accession>A0A7X0KTW2</accession>
<dbReference type="EC" id="1.2.1.20" evidence="5"/>
<dbReference type="EC" id="1.2.1.79" evidence="5"/>
<dbReference type="EC" id="1.2.1.16" evidence="5"/>
<sequence length="466" mass="49388">MSQTTHPQLTRGAYSTVNPATGEVVLDRAAFTDAEAEEALAKADAAFGLWRSTTLADRIALFEHAAAVFAENLERYAQLNAEEAGKPLGQGMMEASTVVEMFRYYAERAPELLADRPVELPLASQAYTRKEPIGVVLAIEPWNAPIYQAMRATVPNLMLGNTVIMKPAALTANSTLLIDELMAEAGFPPGVYQTILPTREQVSRYIADPRVRAVTFTGSNEIGTKIGQQAAEHVKPAVLELGGSDPFVVLDSADVASAAGMSSMMRLMFGGQVCYSPKRVIVTDRVADEFIEQYTAFFREQVVGDPLDPATTLGPMASARAASDLQALYDDAVGKGATVLVAGGRAEEGSAYFHPAVLTGVVPGMRLYYEEAFGPLGVIYRAADAADAVRLANDTPYGLGATVYGEDLDEARLVAEGIDSGGVGINTLFGAPVEAPFGGTKASGIGRELGETGMDAFANHKTYAIG</sequence>